<sequence>MDDKTKEMAKIENDIECSLERKIELSVERALATQVKQIRHELEIKYKADVAQIKLDWMDEPSGKLHKAETILGRRDELQQQIYNAAGDMMEMREYLNHHHQVLISVQTNILDVQEVILTRAATGWTPVPIPTKSGTANAYQMKIHVSCVEPTNVLRKQRAGRNKFARATPMNSASLVSSVSGRRHHHLGRYHKRRRG</sequence>
<accession>A0A8T1WAY7</accession>
<dbReference type="Proteomes" id="UP000694044">
    <property type="component" value="Unassembled WGS sequence"/>
</dbReference>
<dbReference type="AlphaFoldDB" id="A0A8T1WAY7"/>
<keyword evidence="3" id="KW-1185">Reference proteome</keyword>
<name>A0A8T1WAY7_9STRA</name>
<feature type="compositionally biased region" description="Basic residues" evidence="1">
    <location>
        <begin position="182"/>
        <end position="197"/>
    </location>
</feature>
<organism evidence="2 3">
    <name type="scientific">Phytophthora pseudosyringae</name>
    <dbReference type="NCBI Taxonomy" id="221518"/>
    <lineage>
        <taxon>Eukaryota</taxon>
        <taxon>Sar</taxon>
        <taxon>Stramenopiles</taxon>
        <taxon>Oomycota</taxon>
        <taxon>Peronosporomycetes</taxon>
        <taxon>Peronosporales</taxon>
        <taxon>Peronosporaceae</taxon>
        <taxon>Phytophthora</taxon>
    </lineage>
</organism>
<comment type="caution">
    <text evidence="2">The sequence shown here is derived from an EMBL/GenBank/DDBJ whole genome shotgun (WGS) entry which is preliminary data.</text>
</comment>
<evidence type="ECO:0000313" key="3">
    <source>
        <dbReference type="Proteomes" id="UP000694044"/>
    </source>
</evidence>
<protein>
    <submittedName>
        <fullName evidence="2">Uncharacterized protein</fullName>
    </submittedName>
</protein>
<dbReference type="EMBL" id="JAGDFM010000046">
    <property type="protein sequence ID" value="KAG7389330.1"/>
    <property type="molecule type" value="Genomic_DNA"/>
</dbReference>
<evidence type="ECO:0000313" key="2">
    <source>
        <dbReference type="EMBL" id="KAG7389330.1"/>
    </source>
</evidence>
<gene>
    <name evidence="2" type="ORF">PHYPSEUDO_010665</name>
</gene>
<proteinExistence type="predicted"/>
<reference evidence="2" key="1">
    <citation type="submission" date="2021-02" db="EMBL/GenBank/DDBJ databases">
        <authorList>
            <person name="Palmer J.M."/>
        </authorList>
    </citation>
    <scope>NUCLEOTIDE SEQUENCE</scope>
    <source>
        <strain evidence="2">SCRP734</strain>
    </source>
</reference>
<evidence type="ECO:0000256" key="1">
    <source>
        <dbReference type="SAM" id="MobiDB-lite"/>
    </source>
</evidence>
<feature type="region of interest" description="Disordered" evidence="1">
    <location>
        <begin position="164"/>
        <end position="197"/>
    </location>
</feature>
<feature type="compositionally biased region" description="Polar residues" evidence="1">
    <location>
        <begin position="170"/>
        <end position="181"/>
    </location>
</feature>